<dbReference type="PANTHER" id="PTHR46890:SF48">
    <property type="entry name" value="RNA-DIRECTED DNA POLYMERASE"/>
    <property type="match status" value="1"/>
</dbReference>
<dbReference type="Pfam" id="PF13966">
    <property type="entry name" value="zf-RVT"/>
    <property type="match status" value="1"/>
</dbReference>
<proteinExistence type="predicted"/>
<evidence type="ECO:0000313" key="3">
    <source>
        <dbReference type="Proteomes" id="UP000596661"/>
    </source>
</evidence>
<organism evidence="2 3">
    <name type="scientific">Cannabis sativa</name>
    <name type="common">Hemp</name>
    <name type="synonym">Marijuana</name>
    <dbReference type="NCBI Taxonomy" id="3483"/>
    <lineage>
        <taxon>Eukaryota</taxon>
        <taxon>Viridiplantae</taxon>
        <taxon>Streptophyta</taxon>
        <taxon>Embryophyta</taxon>
        <taxon>Tracheophyta</taxon>
        <taxon>Spermatophyta</taxon>
        <taxon>Magnoliopsida</taxon>
        <taxon>eudicotyledons</taxon>
        <taxon>Gunneridae</taxon>
        <taxon>Pentapetalae</taxon>
        <taxon>rosids</taxon>
        <taxon>fabids</taxon>
        <taxon>Rosales</taxon>
        <taxon>Cannabaceae</taxon>
        <taxon>Cannabis</taxon>
    </lineage>
</organism>
<evidence type="ECO:0000259" key="1">
    <source>
        <dbReference type="Pfam" id="PF13966"/>
    </source>
</evidence>
<keyword evidence="3" id="KW-1185">Reference proteome</keyword>
<dbReference type="InterPro" id="IPR026960">
    <property type="entry name" value="RVT-Znf"/>
</dbReference>
<dbReference type="Gramene" id="evm.model.02.55">
    <property type="protein sequence ID" value="cds.evm.model.02.55"/>
    <property type="gene ID" value="evm.TU.02.55"/>
</dbReference>
<feature type="domain" description="Reverse transcriptase zinc-binding" evidence="1">
    <location>
        <begin position="273"/>
        <end position="362"/>
    </location>
</feature>
<name>A0A803P1J6_CANSA</name>
<dbReference type="PANTHER" id="PTHR46890">
    <property type="entry name" value="NON-LTR RETROLELEMENT REVERSE TRANSCRIPTASE-LIKE PROTEIN-RELATED"/>
    <property type="match status" value="1"/>
</dbReference>
<sequence>MGPGFFPHHWDIVGADVISLVKEFFGSEEMRCGLNDTNLVLIPKKKNFVVMGHLRPISFCNVLYKIISKVLANRMRDLIDCIISDTQSSFILNHLISDNVMVAFEVMHYLKRKRRGNGLILLWSVSLRFATKLFIMAMYLSLSPVKRNPSRQSTFYLSTYLFIICAEDDSYLFCQATRGVANSISNLLHLFENASSQKVNYSKSSIFFSPNTNATTRAQGAKDLVRLGVARVIGDGRTTSIIGSPWLPSTSNKYVSSNHPGLSNHIITNGNSSVQSAYNLLQSRKPVSLRPNNFGFWRKFWHLKIPPKVLNFLWHGIAGSLPTCVNLVTKHVPISSQCPVCHTTAETTTHALLTCDFARACWSVFGWPVMIDSSSTFGHWFELLQNTSDIDFICHDATLCWALWKA</sequence>
<dbReference type="Proteomes" id="UP000596661">
    <property type="component" value="Chromosome 2"/>
</dbReference>
<protein>
    <recommendedName>
        <fullName evidence="1">Reverse transcriptase zinc-binding domain-containing protein</fullName>
    </recommendedName>
</protein>
<accession>A0A803P1J6</accession>
<dbReference type="EnsemblPlants" id="evm.model.02.55">
    <property type="protein sequence ID" value="cds.evm.model.02.55"/>
    <property type="gene ID" value="evm.TU.02.55"/>
</dbReference>
<reference evidence="2" key="1">
    <citation type="submission" date="2018-11" db="EMBL/GenBank/DDBJ databases">
        <authorList>
            <person name="Grassa J C."/>
        </authorList>
    </citation>
    <scope>NUCLEOTIDE SEQUENCE [LARGE SCALE GENOMIC DNA]</scope>
</reference>
<evidence type="ECO:0000313" key="2">
    <source>
        <dbReference type="EnsemblPlants" id="cds.evm.model.02.55"/>
    </source>
</evidence>
<dbReference type="InterPro" id="IPR052343">
    <property type="entry name" value="Retrotransposon-Effector_Assoc"/>
</dbReference>
<dbReference type="AlphaFoldDB" id="A0A803P1J6"/>
<reference evidence="2" key="2">
    <citation type="submission" date="2021-03" db="UniProtKB">
        <authorList>
            <consortium name="EnsemblPlants"/>
        </authorList>
    </citation>
    <scope>IDENTIFICATION</scope>
</reference>
<dbReference type="EMBL" id="UZAU01000084">
    <property type="status" value="NOT_ANNOTATED_CDS"/>
    <property type="molecule type" value="Genomic_DNA"/>
</dbReference>